<gene>
    <name evidence="5" type="ORF">GGQ87_002739</name>
</gene>
<feature type="domain" description="OmpR/PhoB-type" evidence="4">
    <location>
        <begin position="3"/>
        <end position="101"/>
    </location>
</feature>
<dbReference type="Gene3D" id="1.10.10.10">
    <property type="entry name" value="Winged helix-like DNA-binding domain superfamily/Winged helix DNA-binding domain"/>
    <property type="match status" value="1"/>
</dbReference>
<dbReference type="InterPro" id="IPR036388">
    <property type="entry name" value="WH-like_DNA-bd_sf"/>
</dbReference>
<feature type="transmembrane region" description="Helical" evidence="3">
    <location>
        <begin position="205"/>
        <end position="228"/>
    </location>
</feature>
<protein>
    <submittedName>
        <fullName evidence="5">DNA-binding winged helix-turn-helix (WHTH) protein</fullName>
    </submittedName>
</protein>
<evidence type="ECO:0000256" key="2">
    <source>
        <dbReference type="PROSITE-ProRule" id="PRU01091"/>
    </source>
</evidence>
<dbReference type="SUPFAM" id="SSF46894">
    <property type="entry name" value="C-terminal effector domain of the bipartite response regulators"/>
    <property type="match status" value="1"/>
</dbReference>
<keyword evidence="1 2" id="KW-0238">DNA-binding</keyword>
<feature type="transmembrane region" description="Helical" evidence="3">
    <location>
        <begin position="173"/>
        <end position="198"/>
    </location>
</feature>
<dbReference type="InterPro" id="IPR001867">
    <property type="entry name" value="OmpR/PhoB-type_DNA-bd"/>
</dbReference>
<dbReference type="InterPro" id="IPR016032">
    <property type="entry name" value="Sig_transdc_resp-reg_C-effctor"/>
</dbReference>
<dbReference type="Proteomes" id="UP000587415">
    <property type="component" value="Unassembled WGS sequence"/>
</dbReference>
<dbReference type="RefSeq" id="WP_168048659.1">
    <property type="nucleotide sequence ID" value="NZ_JAATJM010000002.1"/>
</dbReference>
<accession>A0A7X5YPG5</accession>
<feature type="transmembrane region" description="Helical" evidence="3">
    <location>
        <begin position="333"/>
        <end position="353"/>
    </location>
</feature>
<keyword evidence="6" id="KW-1185">Reference proteome</keyword>
<dbReference type="SMART" id="SM00862">
    <property type="entry name" value="Trans_reg_C"/>
    <property type="match status" value="1"/>
</dbReference>
<comment type="caution">
    <text evidence="5">The sequence shown here is derived from an EMBL/GenBank/DDBJ whole genome shotgun (WGS) entry which is preliminary data.</text>
</comment>
<dbReference type="GO" id="GO:0003677">
    <property type="term" value="F:DNA binding"/>
    <property type="evidence" value="ECO:0007669"/>
    <property type="project" value="UniProtKB-UniRule"/>
</dbReference>
<evidence type="ECO:0000313" key="6">
    <source>
        <dbReference type="Proteomes" id="UP000587415"/>
    </source>
</evidence>
<dbReference type="CDD" id="cd00383">
    <property type="entry name" value="trans_reg_C"/>
    <property type="match status" value="1"/>
</dbReference>
<dbReference type="Pfam" id="PF00486">
    <property type="entry name" value="Trans_reg_C"/>
    <property type="match status" value="1"/>
</dbReference>
<keyword evidence="3" id="KW-0472">Membrane</keyword>
<evidence type="ECO:0000259" key="4">
    <source>
        <dbReference type="PROSITE" id="PS51755"/>
    </source>
</evidence>
<dbReference type="GO" id="GO:0000160">
    <property type="term" value="P:phosphorelay signal transduction system"/>
    <property type="evidence" value="ECO:0007669"/>
    <property type="project" value="InterPro"/>
</dbReference>
<name>A0A7X5YPG5_9CAUL</name>
<reference evidence="5 6" key="1">
    <citation type="submission" date="2020-03" db="EMBL/GenBank/DDBJ databases">
        <title>Genomic Encyclopedia of Type Strains, Phase IV (KMG-IV): sequencing the most valuable type-strain genomes for metagenomic binning, comparative biology and taxonomic classification.</title>
        <authorList>
            <person name="Goeker M."/>
        </authorList>
    </citation>
    <scope>NUCLEOTIDE SEQUENCE [LARGE SCALE GENOMIC DNA]</scope>
    <source>
        <strain evidence="5 6">DSM 4736</strain>
    </source>
</reference>
<evidence type="ECO:0000256" key="3">
    <source>
        <dbReference type="SAM" id="Phobius"/>
    </source>
</evidence>
<dbReference type="EMBL" id="JAATJM010000002">
    <property type="protein sequence ID" value="NJC42444.1"/>
    <property type="molecule type" value="Genomic_DNA"/>
</dbReference>
<dbReference type="AlphaFoldDB" id="A0A7X5YPG5"/>
<proteinExistence type="predicted"/>
<evidence type="ECO:0000256" key="1">
    <source>
        <dbReference type="ARBA" id="ARBA00023125"/>
    </source>
</evidence>
<feature type="transmembrane region" description="Helical" evidence="3">
    <location>
        <begin position="240"/>
        <end position="261"/>
    </location>
</feature>
<feature type="DNA-binding region" description="OmpR/PhoB-type" evidence="2">
    <location>
        <begin position="3"/>
        <end position="101"/>
    </location>
</feature>
<feature type="transmembrane region" description="Helical" evidence="3">
    <location>
        <begin position="273"/>
        <end position="292"/>
    </location>
</feature>
<organism evidence="5 6">
    <name type="scientific">Brevundimonas alba</name>
    <dbReference type="NCBI Taxonomy" id="74314"/>
    <lineage>
        <taxon>Bacteria</taxon>
        <taxon>Pseudomonadati</taxon>
        <taxon>Pseudomonadota</taxon>
        <taxon>Alphaproteobacteria</taxon>
        <taxon>Caulobacterales</taxon>
        <taxon>Caulobacteraceae</taxon>
        <taxon>Brevundimonas</taxon>
    </lineage>
</organism>
<keyword evidence="3" id="KW-0812">Transmembrane</keyword>
<keyword evidence="3" id="KW-1133">Transmembrane helix</keyword>
<feature type="transmembrane region" description="Helical" evidence="3">
    <location>
        <begin position="131"/>
        <end position="153"/>
    </location>
</feature>
<evidence type="ECO:0000313" key="5">
    <source>
        <dbReference type="EMBL" id="NJC42444.1"/>
    </source>
</evidence>
<dbReference type="PROSITE" id="PS51755">
    <property type="entry name" value="OMPR_PHOB"/>
    <property type="match status" value="1"/>
</dbReference>
<dbReference type="GO" id="GO:0006355">
    <property type="term" value="P:regulation of DNA-templated transcription"/>
    <property type="evidence" value="ECO:0007669"/>
    <property type="project" value="InterPro"/>
</dbReference>
<sequence length="366" mass="37520">MAPGSFRFEDFSLDVRDRQLKRADAPVELNARYLDALALLVRENGRLVSKDRFLEEVWRGVPVTDEALTQCVKTLRRQLGDDAGRPRFIETVPKHGYRFIAPVEWVGDEVAPVAQAPAVAEAPGRYSWAQFGLLGGAGMIGGGLAGVFIGLFYGFGAAPEPLQTGVGATSVLMVLVCLSVVLGLIAGAGVGFGVAAAGFAPDRRWLWSIAGGAAGGLLTGAFGKLIGLDAFNLLFGHSPGAITGAAEGALIGGAMGLGAWLSGLIPGRRLVPSFAAGGLAVGLAAAVVPLAGGRLMGGSLDLLARQFPESQLSLAQIGAVFGETGFGPISQTVTGGFEGLMFGGWVVAAMMLARRLGGLSAGKTEA</sequence>